<dbReference type="EMBL" id="DF237224">
    <property type="protein sequence ID" value="GAQ86192.1"/>
    <property type="molecule type" value="Genomic_DNA"/>
</dbReference>
<feature type="domain" description="F-box" evidence="2">
    <location>
        <begin position="4"/>
        <end position="52"/>
    </location>
</feature>
<feature type="region of interest" description="Disordered" evidence="1">
    <location>
        <begin position="476"/>
        <end position="501"/>
    </location>
</feature>
<evidence type="ECO:0000313" key="3">
    <source>
        <dbReference type="EMBL" id="GAQ86192.1"/>
    </source>
</evidence>
<dbReference type="PANTHER" id="PTHR31639">
    <property type="entry name" value="F-BOX PROTEIN-LIKE"/>
    <property type="match status" value="1"/>
</dbReference>
<proteinExistence type="predicted"/>
<dbReference type="AlphaFoldDB" id="A0A1Y1I8B6"/>
<dbReference type="InterPro" id="IPR001810">
    <property type="entry name" value="F-box_dom"/>
</dbReference>
<protein>
    <recommendedName>
        <fullName evidence="2">F-box domain-containing protein</fullName>
    </recommendedName>
</protein>
<dbReference type="PROSITE" id="PS50181">
    <property type="entry name" value="FBOX"/>
    <property type="match status" value="1"/>
</dbReference>
<reference evidence="3 4" key="1">
    <citation type="journal article" date="2014" name="Nat. Commun.">
        <title>Klebsormidium flaccidum genome reveals primary factors for plant terrestrial adaptation.</title>
        <authorList>
            <person name="Hori K."/>
            <person name="Maruyama F."/>
            <person name="Fujisawa T."/>
            <person name="Togashi T."/>
            <person name="Yamamoto N."/>
            <person name="Seo M."/>
            <person name="Sato S."/>
            <person name="Yamada T."/>
            <person name="Mori H."/>
            <person name="Tajima N."/>
            <person name="Moriyama T."/>
            <person name="Ikeuchi M."/>
            <person name="Watanabe M."/>
            <person name="Wada H."/>
            <person name="Kobayashi K."/>
            <person name="Saito M."/>
            <person name="Masuda T."/>
            <person name="Sasaki-Sekimoto Y."/>
            <person name="Mashiguchi K."/>
            <person name="Awai K."/>
            <person name="Shimojima M."/>
            <person name="Masuda S."/>
            <person name="Iwai M."/>
            <person name="Nobusawa T."/>
            <person name="Narise T."/>
            <person name="Kondo S."/>
            <person name="Saito H."/>
            <person name="Sato R."/>
            <person name="Murakawa M."/>
            <person name="Ihara Y."/>
            <person name="Oshima-Yamada Y."/>
            <person name="Ohtaka K."/>
            <person name="Satoh M."/>
            <person name="Sonobe K."/>
            <person name="Ishii M."/>
            <person name="Ohtani R."/>
            <person name="Kanamori-Sato M."/>
            <person name="Honoki R."/>
            <person name="Miyazaki D."/>
            <person name="Mochizuki H."/>
            <person name="Umetsu J."/>
            <person name="Higashi K."/>
            <person name="Shibata D."/>
            <person name="Kamiya Y."/>
            <person name="Sato N."/>
            <person name="Nakamura Y."/>
            <person name="Tabata S."/>
            <person name="Ida S."/>
            <person name="Kurokawa K."/>
            <person name="Ohta H."/>
        </authorList>
    </citation>
    <scope>NUCLEOTIDE SEQUENCE [LARGE SCALE GENOMIC DNA]</scope>
    <source>
        <strain evidence="3 4">NIES-2285</strain>
    </source>
</reference>
<feature type="compositionally biased region" description="Polar residues" evidence="1">
    <location>
        <begin position="488"/>
        <end position="501"/>
    </location>
</feature>
<dbReference type="Gene3D" id="3.80.10.10">
    <property type="entry name" value="Ribonuclease Inhibitor"/>
    <property type="match status" value="1"/>
</dbReference>
<name>A0A1Y1I8B6_KLENI</name>
<accession>A0A1Y1I8B6</accession>
<dbReference type="InterPro" id="IPR032675">
    <property type="entry name" value="LRR_dom_sf"/>
</dbReference>
<dbReference type="SUPFAM" id="SSF81383">
    <property type="entry name" value="F-box domain"/>
    <property type="match status" value="1"/>
</dbReference>
<sequence>MARTSRGTALPSEVISNILGRLDAADVARGKMVCARWRAAGSRVKTLRFTEETFPEGMAPEQALTIMTNMIMQATELECLDMTYVSTAGLPDSLLTAWLLAIRPTLVTLRSTNIYSFEQTLAGMRHPTIARHVSAHVQRTALRHLVLCGAELPADVAPLPLLETLELSDVSATSAALRGFVAGCGRLARLTLADLDGLNCIELRSNSLRELSIGAEMNSVSFTVKLDCPNLRALALKSISLRSAHVARASALETLTLCDVSGGPITLGGVGDRLRAVVLRGVTWQHVGAAMGAAQGKDLRVLEVDDVAGADVWMEDDDTDSDSHVVSPRSPAPHRPVELDLLSDTEEAFDVETRRRIALPASAAGALPAAIASFQNLQTLRLGATIWNLCRQAGFRTSETRQPTNESAAKGAVTFPRLREFGVTGAPVGADIIRAIEAMVKMCPALRKLALCGELGREKAVSVALPLSRLPSSGSRTSIDSAAPACDDSTSGEVLDGSESSSPTFHQGALARFPAAADRFLDVTPSGACASGDVCASERDVTAFSTKFALQAMALQRKYPKLVVDVLFRNSDLQTADQ</sequence>
<organism evidence="3 4">
    <name type="scientific">Klebsormidium nitens</name>
    <name type="common">Green alga</name>
    <name type="synonym">Ulothrix nitens</name>
    <dbReference type="NCBI Taxonomy" id="105231"/>
    <lineage>
        <taxon>Eukaryota</taxon>
        <taxon>Viridiplantae</taxon>
        <taxon>Streptophyta</taxon>
        <taxon>Klebsormidiophyceae</taxon>
        <taxon>Klebsormidiales</taxon>
        <taxon>Klebsormidiaceae</taxon>
        <taxon>Klebsormidium</taxon>
    </lineage>
</organism>
<dbReference type="InterPro" id="IPR055411">
    <property type="entry name" value="LRR_FXL15/At3g58940/PEG3-like"/>
</dbReference>
<dbReference type="InterPro" id="IPR036047">
    <property type="entry name" value="F-box-like_dom_sf"/>
</dbReference>
<dbReference type="Pfam" id="PF12937">
    <property type="entry name" value="F-box-like"/>
    <property type="match status" value="1"/>
</dbReference>
<keyword evidence="4" id="KW-1185">Reference proteome</keyword>
<feature type="region of interest" description="Disordered" evidence="1">
    <location>
        <begin position="317"/>
        <end position="336"/>
    </location>
</feature>
<dbReference type="SUPFAM" id="SSF52047">
    <property type="entry name" value="RNI-like"/>
    <property type="match status" value="1"/>
</dbReference>
<evidence type="ECO:0000256" key="1">
    <source>
        <dbReference type="SAM" id="MobiDB-lite"/>
    </source>
</evidence>
<dbReference type="PANTHER" id="PTHR31639:SF256">
    <property type="entry name" value="OS07G0242900 PROTEIN"/>
    <property type="match status" value="1"/>
</dbReference>
<evidence type="ECO:0000313" key="4">
    <source>
        <dbReference type="Proteomes" id="UP000054558"/>
    </source>
</evidence>
<dbReference type="Gene3D" id="1.20.1280.50">
    <property type="match status" value="1"/>
</dbReference>
<dbReference type="Proteomes" id="UP000054558">
    <property type="component" value="Unassembled WGS sequence"/>
</dbReference>
<gene>
    <name evidence="3" type="ORF">KFL_002750090</name>
</gene>
<dbReference type="Pfam" id="PF24758">
    <property type="entry name" value="LRR_At5g56370"/>
    <property type="match status" value="1"/>
</dbReference>
<evidence type="ECO:0000259" key="2">
    <source>
        <dbReference type="PROSITE" id="PS50181"/>
    </source>
</evidence>